<dbReference type="AlphaFoldDB" id="A0A6F8VFS1"/>
<feature type="region of interest" description="Disordered" evidence="2">
    <location>
        <begin position="159"/>
        <end position="195"/>
    </location>
</feature>
<feature type="compositionally biased region" description="Basic and acidic residues" evidence="2">
    <location>
        <begin position="172"/>
        <end position="186"/>
    </location>
</feature>
<dbReference type="RefSeq" id="WP_244617330.1">
    <property type="nucleotide sequence ID" value="NZ_AP022853.1"/>
</dbReference>
<protein>
    <submittedName>
        <fullName evidence="5">Peptidase</fullName>
    </submittedName>
</protein>
<accession>A0A6F8VFS1</accession>
<evidence type="ECO:0000256" key="3">
    <source>
        <dbReference type="SAM" id="SignalP"/>
    </source>
</evidence>
<keyword evidence="3" id="KW-0732">Signal</keyword>
<reference evidence="6" key="1">
    <citation type="submission" date="2020-03" db="EMBL/GenBank/DDBJ databases">
        <title>Complete genome sequence of sulfur-oxidizing bacterium skT11.</title>
        <authorList>
            <person name="Kanda M."/>
            <person name="Kojima H."/>
            <person name="Fukui M."/>
        </authorList>
    </citation>
    <scope>NUCLEOTIDE SEQUENCE [LARGE SCALE GENOMIC DNA]</scope>
    <source>
        <strain evidence="6">skT11</strain>
    </source>
</reference>
<keyword evidence="6" id="KW-1185">Reference proteome</keyword>
<dbReference type="InterPro" id="IPR050570">
    <property type="entry name" value="Cell_wall_metabolism_enzyme"/>
</dbReference>
<dbReference type="PANTHER" id="PTHR21666">
    <property type="entry name" value="PEPTIDASE-RELATED"/>
    <property type="match status" value="1"/>
</dbReference>
<dbReference type="CDD" id="cd00118">
    <property type="entry name" value="LysM"/>
    <property type="match status" value="1"/>
</dbReference>
<dbReference type="CDD" id="cd12797">
    <property type="entry name" value="M23_peptidase"/>
    <property type="match status" value="1"/>
</dbReference>
<dbReference type="InterPro" id="IPR018392">
    <property type="entry name" value="LysM"/>
</dbReference>
<dbReference type="SUPFAM" id="SSF51261">
    <property type="entry name" value="Duplicated hybrid motif"/>
    <property type="match status" value="1"/>
</dbReference>
<feature type="signal peptide" evidence="3">
    <location>
        <begin position="1"/>
        <end position="26"/>
    </location>
</feature>
<dbReference type="KEGG" id="slac:SKTS_24550"/>
<comment type="similarity">
    <text evidence="1">Belongs to the E.coli NlpD/Haemophilus LppB family.</text>
</comment>
<dbReference type="SMART" id="SM00257">
    <property type="entry name" value="LysM"/>
    <property type="match status" value="1"/>
</dbReference>
<sequence length="319" mass="33929">MMHRVAAFLLVLLMVTSGCSSTSRLAPVTDRMPAGKKTAGKMAASDWRPKTHTVQKGDTLYALALEYGFDYKELAEWNGIGAPYVIRIGQQLRLASAQSDTVSVTPLKPLAPVAESMAASEGSALNPSAQNQSGSLLKTQPKAGKVDYSAEAESLPPAIVPKPDAVVPKTHPPGEEKPSVVEEKKSAPSAGADDEDMEWAWPAKGKVIATFNEASNLKGMDIAGKIGQPVFASAAGKVVYSGSGLRGYGKLVIIKHNKTYLSAYAHNSQILVKEGQSVAKGQRIAEMGDSDTDRVKLHFEIRRLGKPVDPVKHLPESSG</sequence>
<evidence type="ECO:0000256" key="1">
    <source>
        <dbReference type="ARBA" id="ARBA00038420"/>
    </source>
</evidence>
<dbReference type="GO" id="GO:0009279">
    <property type="term" value="C:cell outer membrane"/>
    <property type="evidence" value="ECO:0007669"/>
    <property type="project" value="TreeGrafter"/>
</dbReference>
<dbReference type="Proteomes" id="UP000502260">
    <property type="component" value="Chromosome"/>
</dbReference>
<dbReference type="EMBL" id="AP022853">
    <property type="protein sequence ID" value="BCB27569.1"/>
    <property type="molecule type" value="Genomic_DNA"/>
</dbReference>
<dbReference type="GO" id="GO:0004222">
    <property type="term" value="F:metalloendopeptidase activity"/>
    <property type="evidence" value="ECO:0007669"/>
    <property type="project" value="TreeGrafter"/>
</dbReference>
<organism evidence="5 6">
    <name type="scientific">Sulfurimicrobium lacus</name>
    <dbReference type="NCBI Taxonomy" id="2715678"/>
    <lineage>
        <taxon>Bacteria</taxon>
        <taxon>Pseudomonadati</taxon>
        <taxon>Pseudomonadota</taxon>
        <taxon>Betaproteobacteria</taxon>
        <taxon>Nitrosomonadales</taxon>
        <taxon>Sulfuricellaceae</taxon>
        <taxon>Sulfurimicrobium</taxon>
    </lineage>
</organism>
<proteinExistence type="inferred from homology"/>
<dbReference type="GO" id="GO:0032153">
    <property type="term" value="C:cell division site"/>
    <property type="evidence" value="ECO:0007669"/>
    <property type="project" value="TreeGrafter"/>
</dbReference>
<feature type="chain" id="PRO_5026120568" evidence="3">
    <location>
        <begin position="27"/>
        <end position="319"/>
    </location>
</feature>
<dbReference type="PANTHER" id="PTHR21666:SF263">
    <property type="entry name" value="MUREIN HYDROLASE ACTIVATOR NLPD"/>
    <property type="match status" value="1"/>
</dbReference>
<dbReference type="InterPro" id="IPR036779">
    <property type="entry name" value="LysM_dom_sf"/>
</dbReference>
<dbReference type="Gene3D" id="2.70.70.10">
    <property type="entry name" value="Glucose Permease (Domain IIA)"/>
    <property type="match status" value="1"/>
</dbReference>
<name>A0A6F8VFS1_9PROT</name>
<feature type="domain" description="LysM" evidence="4">
    <location>
        <begin position="50"/>
        <end position="94"/>
    </location>
</feature>
<dbReference type="Pfam" id="PF01476">
    <property type="entry name" value="LysM"/>
    <property type="match status" value="1"/>
</dbReference>
<evidence type="ECO:0000313" key="5">
    <source>
        <dbReference type="EMBL" id="BCB27569.1"/>
    </source>
</evidence>
<dbReference type="Gene3D" id="3.10.350.10">
    <property type="entry name" value="LysM domain"/>
    <property type="match status" value="1"/>
</dbReference>
<dbReference type="PROSITE" id="PS51257">
    <property type="entry name" value="PROKAR_LIPOPROTEIN"/>
    <property type="match status" value="1"/>
</dbReference>
<dbReference type="InterPro" id="IPR016047">
    <property type="entry name" value="M23ase_b-sheet_dom"/>
</dbReference>
<evidence type="ECO:0000313" key="6">
    <source>
        <dbReference type="Proteomes" id="UP000502260"/>
    </source>
</evidence>
<dbReference type="PROSITE" id="PS51782">
    <property type="entry name" value="LYSM"/>
    <property type="match status" value="1"/>
</dbReference>
<evidence type="ECO:0000256" key="2">
    <source>
        <dbReference type="SAM" id="MobiDB-lite"/>
    </source>
</evidence>
<dbReference type="Pfam" id="PF01551">
    <property type="entry name" value="Peptidase_M23"/>
    <property type="match status" value="1"/>
</dbReference>
<gene>
    <name evidence="5" type="ORF">SKTS_24550</name>
</gene>
<dbReference type="InterPro" id="IPR011055">
    <property type="entry name" value="Dup_hybrid_motif"/>
</dbReference>
<evidence type="ECO:0000259" key="4">
    <source>
        <dbReference type="PROSITE" id="PS51782"/>
    </source>
</evidence>